<proteinExistence type="predicted"/>
<dbReference type="Proteomes" id="UP000642571">
    <property type="component" value="Unassembled WGS sequence"/>
</dbReference>
<reference evidence="2" key="1">
    <citation type="journal article" date="2019" name="Int. J. Syst. Evol. Microbiol.">
        <title>The Global Catalogue of Microorganisms (GCM) 10K type strain sequencing project: providing services to taxonomists for standard genome sequencing and annotation.</title>
        <authorList>
            <consortium name="The Broad Institute Genomics Platform"/>
            <consortium name="The Broad Institute Genome Sequencing Center for Infectious Disease"/>
            <person name="Wu L."/>
            <person name="Ma J."/>
        </authorList>
    </citation>
    <scope>NUCLEOTIDE SEQUENCE [LARGE SCALE GENOMIC DNA]</scope>
    <source>
        <strain evidence="2">CGMCC 1.15353</strain>
    </source>
</reference>
<evidence type="ECO:0000313" key="2">
    <source>
        <dbReference type="Proteomes" id="UP000642571"/>
    </source>
</evidence>
<comment type="caution">
    <text evidence="1">The sequence shown here is derived from an EMBL/GenBank/DDBJ whole genome shotgun (WGS) entry which is preliminary data.</text>
</comment>
<protein>
    <submittedName>
        <fullName evidence="1">Uncharacterized protein</fullName>
    </submittedName>
</protein>
<organism evidence="1 2">
    <name type="scientific">Pontibacillus salipaludis</name>
    <dbReference type="NCBI Taxonomy" id="1697394"/>
    <lineage>
        <taxon>Bacteria</taxon>
        <taxon>Bacillati</taxon>
        <taxon>Bacillota</taxon>
        <taxon>Bacilli</taxon>
        <taxon>Bacillales</taxon>
        <taxon>Bacillaceae</taxon>
        <taxon>Pontibacillus</taxon>
    </lineage>
</organism>
<evidence type="ECO:0000313" key="1">
    <source>
        <dbReference type="EMBL" id="GGD09210.1"/>
    </source>
</evidence>
<dbReference type="EMBL" id="BMIN01000005">
    <property type="protein sequence ID" value="GGD09210.1"/>
    <property type="molecule type" value="Genomic_DNA"/>
</dbReference>
<keyword evidence="2" id="KW-1185">Reference proteome</keyword>
<gene>
    <name evidence="1" type="ORF">GCM10011389_15910</name>
</gene>
<accession>A0ABQ1Q0U6</accession>
<sequence length="108" mass="11958">MKQPNRPLIPLNKEKTFEGDAFWNGYPFRGFPFGATGDIFWGVYDALFFYPPFYSTTFPYSPKCPGPYPYGYPPNEGKGPAFIIGGPPLGQQVAPIPPVPPIQINADV</sequence>
<name>A0ABQ1Q0U6_9BACI</name>